<feature type="transmembrane region" description="Helical" evidence="10">
    <location>
        <begin position="200"/>
        <end position="219"/>
    </location>
</feature>
<reference evidence="15 16" key="1">
    <citation type="submission" date="2018-01" db="EMBL/GenBank/DDBJ databases">
        <title>Denitrification phenotypes of diverse strains of Pseudomonas stutzeri.</title>
        <authorList>
            <person name="Milligan D.A."/>
            <person name="Bergaust L."/>
            <person name="Bakken L.R."/>
            <person name="Frostegard A."/>
        </authorList>
    </citation>
    <scope>NUCLEOTIDE SEQUENCE [LARGE SCALE GENOMIC DNA]</scope>
    <source>
        <strain evidence="15 16">CCUG 44592</strain>
    </source>
</reference>
<feature type="transmembrane region" description="Helical" evidence="10">
    <location>
        <begin position="686"/>
        <end position="705"/>
    </location>
</feature>
<keyword evidence="4" id="KW-1003">Cell membrane</keyword>
<feature type="transmembrane region" description="Helical" evidence="10">
    <location>
        <begin position="741"/>
        <end position="759"/>
    </location>
</feature>
<evidence type="ECO:0000256" key="3">
    <source>
        <dbReference type="ARBA" id="ARBA00022449"/>
    </source>
</evidence>
<feature type="transmembrane region" description="Helical" evidence="10">
    <location>
        <begin position="322"/>
        <end position="344"/>
    </location>
</feature>
<keyword evidence="5 9" id="KW-0812">Transmembrane</keyword>
<keyword evidence="8 10" id="KW-0472">Membrane</keyword>
<dbReference type="InterPro" id="IPR001516">
    <property type="entry name" value="Proton_antipo_N"/>
</dbReference>
<evidence type="ECO:0000256" key="6">
    <source>
        <dbReference type="ARBA" id="ARBA00022989"/>
    </source>
</evidence>
<comment type="caution">
    <text evidence="15">The sequence shown here is derived from an EMBL/GenBank/DDBJ whole genome shotgun (WGS) entry which is preliminary data.</text>
</comment>
<evidence type="ECO:0000256" key="4">
    <source>
        <dbReference type="ARBA" id="ARBA00022475"/>
    </source>
</evidence>
<organism evidence="15 16">
    <name type="scientific">Stutzerimonas stutzeri</name>
    <name type="common">Pseudomonas stutzeri</name>
    <dbReference type="NCBI Taxonomy" id="316"/>
    <lineage>
        <taxon>Bacteria</taxon>
        <taxon>Pseudomonadati</taxon>
        <taxon>Pseudomonadota</taxon>
        <taxon>Gammaproteobacteria</taxon>
        <taxon>Pseudomonadales</taxon>
        <taxon>Pseudomonadaceae</taxon>
        <taxon>Stutzerimonas</taxon>
    </lineage>
</organism>
<dbReference type="PANTHER" id="PTHR43373">
    <property type="entry name" value="NA(+)/H(+) ANTIPORTER SUBUNIT"/>
    <property type="match status" value="1"/>
</dbReference>
<keyword evidence="7" id="KW-0406">Ion transport</keyword>
<evidence type="ECO:0000313" key="15">
    <source>
        <dbReference type="EMBL" id="PNF57772.1"/>
    </source>
</evidence>
<evidence type="ECO:0000259" key="11">
    <source>
        <dbReference type="Pfam" id="PF00361"/>
    </source>
</evidence>
<name>A0A2N8R9M8_STUST</name>
<dbReference type="GO" id="GO:0005886">
    <property type="term" value="C:plasma membrane"/>
    <property type="evidence" value="ECO:0007669"/>
    <property type="project" value="UniProtKB-SubCell"/>
</dbReference>
<feature type="transmembrane region" description="Helical" evidence="10">
    <location>
        <begin position="298"/>
        <end position="316"/>
    </location>
</feature>
<evidence type="ECO:0008006" key="17">
    <source>
        <dbReference type="Google" id="ProtNLM"/>
    </source>
</evidence>
<dbReference type="InterPro" id="IPR046806">
    <property type="entry name" value="MrpA_C/MbhE"/>
</dbReference>
<evidence type="ECO:0000256" key="5">
    <source>
        <dbReference type="ARBA" id="ARBA00022692"/>
    </source>
</evidence>
<dbReference type="Pfam" id="PF00361">
    <property type="entry name" value="Proton_antipo_M"/>
    <property type="match status" value="1"/>
</dbReference>
<dbReference type="EMBL" id="POUM01000021">
    <property type="protein sequence ID" value="PNF57772.1"/>
    <property type="molecule type" value="Genomic_DNA"/>
</dbReference>
<evidence type="ECO:0000256" key="10">
    <source>
        <dbReference type="SAM" id="Phobius"/>
    </source>
</evidence>
<feature type="transmembrane region" description="Helical" evidence="10">
    <location>
        <begin position="646"/>
        <end position="666"/>
    </location>
</feature>
<feature type="transmembrane region" description="Helical" evidence="10">
    <location>
        <begin position="621"/>
        <end position="640"/>
    </location>
</feature>
<dbReference type="InterPro" id="IPR025383">
    <property type="entry name" value="MrpA_C/MbhD"/>
</dbReference>
<dbReference type="GO" id="GO:0006811">
    <property type="term" value="P:monoatomic ion transport"/>
    <property type="evidence" value="ECO:0007669"/>
    <property type="project" value="UniProtKB-KW"/>
</dbReference>
<evidence type="ECO:0000313" key="16">
    <source>
        <dbReference type="Proteomes" id="UP000236003"/>
    </source>
</evidence>
<evidence type="ECO:0000256" key="7">
    <source>
        <dbReference type="ARBA" id="ARBA00023065"/>
    </source>
</evidence>
<evidence type="ECO:0000256" key="1">
    <source>
        <dbReference type="ARBA" id="ARBA00004651"/>
    </source>
</evidence>
<keyword evidence="3" id="KW-0050">Antiport</keyword>
<feature type="transmembrane region" description="Helical" evidence="10">
    <location>
        <begin position="106"/>
        <end position="124"/>
    </location>
</feature>
<feature type="domain" description="NADH:quinone oxidoreductase/Mrp antiporter transmembrane" evidence="11">
    <location>
        <begin position="126"/>
        <end position="411"/>
    </location>
</feature>
<feature type="transmembrane region" description="Helical" evidence="10">
    <location>
        <begin position="365"/>
        <end position="383"/>
    </location>
</feature>
<feature type="domain" description="MrpA C-terminal/MbhD" evidence="13">
    <location>
        <begin position="605"/>
        <end position="669"/>
    </location>
</feature>
<evidence type="ECO:0000256" key="9">
    <source>
        <dbReference type="RuleBase" id="RU000320"/>
    </source>
</evidence>
<dbReference type="Proteomes" id="UP000236003">
    <property type="component" value="Unassembled WGS sequence"/>
</dbReference>
<feature type="transmembrane region" description="Helical" evidence="10">
    <location>
        <begin position="445"/>
        <end position="464"/>
    </location>
</feature>
<feature type="transmembrane region" description="Helical" evidence="10">
    <location>
        <begin position="495"/>
        <end position="516"/>
    </location>
</feature>
<evidence type="ECO:0000259" key="12">
    <source>
        <dbReference type="Pfam" id="PF00662"/>
    </source>
</evidence>
<dbReference type="GO" id="GO:0015297">
    <property type="term" value="F:antiporter activity"/>
    <property type="evidence" value="ECO:0007669"/>
    <property type="project" value="UniProtKB-KW"/>
</dbReference>
<feature type="transmembrane region" description="Helical" evidence="10">
    <location>
        <begin position="130"/>
        <end position="149"/>
    </location>
</feature>
<accession>A0A2N8R9M8</accession>
<dbReference type="Pfam" id="PF20501">
    <property type="entry name" value="MbhE"/>
    <property type="match status" value="1"/>
</dbReference>
<evidence type="ECO:0000259" key="13">
    <source>
        <dbReference type="Pfam" id="PF13244"/>
    </source>
</evidence>
<sequence length="770" mass="81464">MLAAVLISFLGAILARFIVGRTFPHGGWVASLLPAGLFVFFLAKGASLPESGVIIETLEWVPALGISLSFRLDGFALLFVLLITGIGTLVTIYAGAYFSHSPREEGARFLTLILLFMTAMLGTVLSDNLIVMFVFWEATSLLSFMLIGFNSHRAQARKAALQSLIVTGGGGLALFGGILLIGIALGTFSLSEVAQRAPELLASPLAVPAMILIMLGAFTKSAQLPFHFWLPQAMEAPAPASAFLHSATMVKLGVYLLARFDLIFEGIPAFGSTLVIVGSLTMLVAAVRALSTDGFKEVLAHSTVGSLGVLVMLIGLDGDYSVTALIAFIIAHALYKAALFFCAGTTIHAVGEGRLSKIGGLARRLPMTTLAAGMAAISMAGLPPTLGFITKEYLFESQLNASTGWVVVAVAVLVNAVFAAIAGVAAIRPYYLGKTRSEVKHPETLGLYLGPLVLSGLGFLFGLAPDFLVRGLIQPANDVLVGHTVDLSFSLWHGFTPMLALSATVVAFAGGLIAYWHRIHYALSLKKALARVLGDFGFNALFAGTLRLAERCTRFLQNGDQHRYTSTVAAAVLLIIGYGVLASGTRPVFTLTGGRFDLPSVIVLLLMCLGAFAATRTPSLLRAMIAVGVVGFGSALIFLLNGAPDVALTQFSVEVLLVLILVALLLRIPERAASTRQPREKRLDILLSVGFALVIFVALAATVALPLDARISDFYAATSYLQAHGRNVVNVVLVDFRAIDTLGEVIVVAFAAMSVWGLLRGAASRKRTAS</sequence>
<gene>
    <name evidence="15" type="ORF">CXK99_20050</name>
</gene>
<dbReference type="Pfam" id="PF00662">
    <property type="entry name" value="Proton_antipo_N"/>
    <property type="match status" value="1"/>
</dbReference>
<feature type="domain" description="NADH-Ubiquinone oxidoreductase (complex I) chain 5 N-terminal" evidence="12">
    <location>
        <begin position="63"/>
        <end position="103"/>
    </location>
</feature>
<dbReference type="Pfam" id="PF13244">
    <property type="entry name" value="MbhD"/>
    <property type="match status" value="1"/>
</dbReference>
<feature type="transmembrane region" description="Helical" evidence="10">
    <location>
        <begin position="76"/>
        <end position="99"/>
    </location>
</feature>
<evidence type="ECO:0000256" key="2">
    <source>
        <dbReference type="ARBA" id="ARBA00022448"/>
    </source>
</evidence>
<proteinExistence type="predicted"/>
<evidence type="ECO:0000259" key="14">
    <source>
        <dbReference type="Pfam" id="PF20501"/>
    </source>
</evidence>
<protein>
    <recommendedName>
        <fullName evidence="17">DUF4040 domain-containing protein</fullName>
    </recommendedName>
</protein>
<feature type="transmembrane region" description="Helical" evidence="10">
    <location>
        <begin position="270"/>
        <end position="291"/>
    </location>
</feature>
<dbReference type="AlphaFoldDB" id="A0A2N8R9M8"/>
<feature type="domain" description="MrpA C-terminal/MbhE" evidence="14">
    <location>
        <begin position="678"/>
        <end position="760"/>
    </location>
</feature>
<feature type="transmembrane region" description="Helical" evidence="10">
    <location>
        <begin position="161"/>
        <end position="188"/>
    </location>
</feature>
<comment type="subcellular location">
    <subcellularLocation>
        <location evidence="1">Cell membrane</location>
        <topology evidence="1">Multi-pass membrane protein</topology>
    </subcellularLocation>
    <subcellularLocation>
        <location evidence="9">Membrane</location>
        <topology evidence="9">Multi-pass membrane protein</topology>
    </subcellularLocation>
</comment>
<feature type="transmembrane region" description="Helical" evidence="10">
    <location>
        <begin position="403"/>
        <end position="425"/>
    </location>
</feature>
<dbReference type="InterPro" id="IPR001750">
    <property type="entry name" value="ND/Mrp_TM"/>
</dbReference>
<feature type="transmembrane region" description="Helical" evidence="10">
    <location>
        <begin position="596"/>
        <end position="614"/>
    </location>
</feature>
<feature type="transmembrane region" description="Helical" evidence="10">
    <location>
        <begin position="564"/>
        <end position="584"/>
    </location>
</feature>
<evidence type="ECO:0000256" key="8">
    <source>
        <dbReference type="ARBA" id="ARBA00023136"/>
    </source>
</evidence>
<keyword evidence="2" id="KW-0813">Transport</keyword>
<dbReference type="PRINTS" id="PR01434">
    <property type="entry name" value="NADHDHGNASE5"/>
</dbReference>
<dbReference type="Gene3D" id="1.20.120.1200">
    <property type="entry name" value="NADH-ubiquinone/plastoquinone oxidoreductase chain 6, subunit NuoJ"/>
    <property type="match status" value="1"/>
</dbReference>
<dbReference type="InterPro" id="IPR050616">
    <property type="entry name" value="CPA3_Na-H_Antiporter_A"/>
</dbReference>
<dbReference type="InterPro" id="IPR042106">
    <property type="entry name" value="Nuo/plastoQ_OxRdtase_6_NuoJ"/>
</dbReference>
<keyword evidence="6 10" id="KW-1133">Transmembrane helix</keyword>
<dbReference type="PANTHER" id="PTHR43373:SF1">
    <property type="entry name" value="NA(+)_H(+) ANTIPORTER SUBUNIT A"/>
    <property type="match status" value="1"/>
</dbReference>
<dbReference type="RefSeq" id="WP_102821550.1">
    <property type="nucleotide sequence ID" value="NZ_JAMOHR010000025.1"/>
</dbReference>